<dbReference type="EMBL" id="BGZK01000015">
    <property type="protein sequence ID" value="GBP04849.1"/>
    <property type="molecule type" value="Genomic_DNA"/>
</dbReference>
<sequence>MRNIEAARAEALRHYRSDGSFGRSPQEANWSVAEREVVWFPRFRDANYNCFFSARGDLFHEGAPVIVANLLYAYPHFTLEVTRTGLIRWGGVHACAAQGCVFGSQ</sequence>
<dbReference type="AlphaFoldDB" id="A0A4C1SRQ7"/>
<dbReference type="Proteomes" id="UP000299102">
    <property type="component" value="Unassembled WGS sequence"/>
</dbReference>
<reference evidence="1 2" key="1">
    <citation type="journal article" date="2019" name="Commun. Biol.">
        <title>The bagworm genome reveals a unique fibroin gene that provides high tensile strength.</title>
        <authorList>
            <person name="Kono N."/>
            <person name="Nakamura H."/>
            <person name="Ohtoshi R."/>
            <person name="Tomita M."/>
            <person name="Numata K."/>
            <person name="Arakawa K."/>
        </authorList>
    </citation>
    <scope>NUCLEOTIDE SEQUENCE [LARGE SCALE GENOMIC DNA]</scope>
</reference>
<proteinExistence type="predicted"/>
<protein>
    <submittedName>
        <fullName evidence="1">Uncharacterized protein</fullName>
    </submittedName>
</protein>
<organism evidence="1 2">
    <name type="scientific">Eumeta variegata</name>
    <name type="common">Bagworm moth</name>
    <name type="synonym">Eumeta japonica</name>
    <dbReference type="NCBI Taxonomy" id="151549"/>
    <lineage>
        <taxon>Eukaryota</taxon>
        <taxon>Metazoa</taxon>
        <taxon>Ecdysozoa</taxon>
        <taxon>Arthropoda</taxon>
        <taxon>Hexapoda</taxon>
        <taxon>Insecta</taxon>
        <taxon>Pterygota</taxon>
        <taxon>Neoptera</taxon>
        <taxon>Endopterygota</taxon>
        <taxon>Lepidoptera</taxon>
        <taxon>Glossata</taxon>
        <taxon>Ditrysia</taxon>
        <taxon>Tineoidea</taxon>
        <taxon>Psychidae</taxon>
        <taxon>Oiketicinae</taxon>
        <taxon>Eumeta</taxon>
    </lineage>
</organism>
<gene>
    <name evidence="1" type="ORF">EVAR_3753_1</name>
</gene>
<name>A0A4C1SRQ7_EUMVA</name>
<accession>A0A4C1SRQ7</accession>
<comment type="caution">
    <text evidence="1">The sequence shown here is derived from an EMBL/GenBank/DDBJ whole genome shotgun (WGS) entry which is preliminary data.</text>
</comment>
<evidence type="ECO:0000313" key="2">
    <source>
        <dbReference type="Proteomes" id="UP000299102"/>
    </source>
</evidence>
<evidence type="ECO:0000313" key="1">
    <source>
        <dbReference type="EMBL" id="GBP04849.1"/>
    </source>
</evidence>
<keyword evidence="2" id="KW-1185">Reference proteome</keyword>